<dbReference type="EMBL" id="MHKU01000032">
    <property type="protein sequence ID" value="OGY96415.1"/>
    <property type="molecule type" value="Genomic_DNA"/>
</dbReference>
<evidence type="ECO:0000313" key="1">
    <source>
        <dbReference type="EMBL" id="OGY96415.1"/>
    </source>
</evidence>
<dbReference type="AlphaFoldDB" id="A0A1G2C4S1"/>
<dbReference type="Proteomes" id="UP000176648">
    <property type="component" value="Unassembled WGS sequence"/>
</dbReference>
<evidence type="ECO:0000313" key="2">
    <source>
        <dbReference type="Proteomes" id="UP000176648"/>
    </source>
</evidence>
<accession>A0A1G2C4S1</accession>
<gene>
    <name evidence="1" type="ORF">A2122_01630</name>
</gene>
<sequence>MPTILCQRGLFLKTLGEIHGRKAVDEAKPGAKRRVFHNSGAAKCRQVPARRVSWGTEGSPRYHGSKPVELHKEWPRVVMRGPLAWRVLARSWGDRAVDRSNNENAEHQHGDPENGACGFPCLRYADEHGHLLLT</sequence>
<organism evidence="1 2">
    <name type="scientific">Candidatus Liptonbacteria bacterium GWB1_49_6</name>
    <dbReference type="NCBI Taxonomy" id="1798644"/>
    <lineage>
        <taxon>Bacteria</taxon>
        <taxon>Candidatus Liptoniibacteriota</taxon>
    </lineage>
</organism>
<comment type="caution">
    <text evidence="1">The sequence shown here is derived from an EMBL/GenBank/DDBJ whole genome shotgun (WGS) entry which is preliminary data.</text>
</comment>
<proteinExistence type="predicted"/>
<name>A0A1G2C4S1_9BACT</name>
<protein>
    <submittedName>
        <fullName evidence="1">Uncharacterized protein</fullName>
    </submittedName>
</protein>
<reference evidence="1 2" key="1">
    <citation type="journal article" date="2016" name="Nat. Commun.">
        <title>Thousands of microbial genomes shed light on interconnected biogeochemical processes in an aquifer system.</title>
        <authorList>
            <person name="Anantharaman K."/>
            <person name="Brown C.T."/>
            <person name="Hug L.A."/>
            <person name="Sharon I."/>
            <person name="Castelle C.J."/>
            <person name="Probst A.J."/>
            <person name="Thomas B.C."/>
            <person name="Singh A."/>
            <person name="Wilkins M.J."/>
            <person name="Karaoz U."/>
            <person name="Brodie E.L."/>
            <person name="Williams K.H."/>
            <person name="Hubbard S.S."/>
            <person name="Banfield J.F."/>
        </authorList>
    </citation>
    <scope>NUCLEOTIDE SEQUENCE [LARGE SCALE GENOMIC DNA]</scope>
</reference>